<dbReference type="NCBIfam" id="TIGR00043">
    <property type="entry name" value="rRNA maturation RNase YbeY"/>
    <property type="match status" value="1"/>
</dbReference>
<evidence type="ECO:0000313" key="11">
    <source>
        <dbReference type="Proteomes" id="UP001153387"/>
    </source>
</evidence>
<dbReference type="GO" id="GO:0006364">
    <property type="term" value="P:rRNA processing"/>
    <property type="evidence" value="ECO:0007669"/>
    <property type="project" value="UniProtKB-UniRule"/>
</dbReference>
<evidence type="ECO:0000256" key="3">
    <source>
        <dbReference type="ARBA" id="ARBA00022552"/>
    </source>
</evidence>
<keyword evidence="4 9" id="KW-0540">Nuclease</keyword>
<keyword evidence="2 9" id="KW-0690">Ribosome biogenesis</keyword>
<sequence>MSLKLEWVDEREEASAGEEGWPSLLTRLLNEAGGAEGVADGIVTLTLTDNEGIRELNRTYRGLDKATDVLSFPMREQGAEEFEILYEDDYETTTVDILNGEAGDDEAQADDGLQTGAGRIEELLGDIVISVPRMHEQAVEYGHSAERELGFLFVHGFLHLLGYDHGTEEEERTMFAKQEAVLAKAGLTR</sequence>
<feature type="binding site" evidence="9">
    <location>
        <position position="165"/>
    </location>
    <ligand>
        <name>Zn(2+)</name>
        <dbReference type="ChEBI" id="CHEBI:29105"/>
        <note>catalytic</note>
    </ligand>
</feature>
<feature type="binding site" evidence="9">
    <location>
        <position position="155"/>
    </location>
    <ligand>
        <name>Zn(2+)</name>
        <dbReference type="ChEBI" id="CHEBI:29105"/>
        <note>catalytic</note>
    </ligand>
</feature>
<evidence type="ECO:0000256" key="2">
    <source>
        <dbReference type="ARBA" id="ARBA00022517"/>
    </source>
</evidence>
<keyword evidence="8 9" id="KW-0862">Zinc</keyword>
<evidence type="ECO:0000256" key="1">
    <source>
        <dbReference type="ARBA" id="ARBA00010875"/>
    </source>
</evidence>
<comment type="caution">
    <text evidence="10">The sequence shown here is derived from an EMBL/GenBank/DDBJ whole genome shotgun (WGS) entry which is preliminary data.</text>
</comment>
<dbReference type="Pfam" id="PF02130">
    <property type="entry name" value="YbeY"/>
    <property type="match status" value="1"/>
</dbReference>
<dbReference type="Gene3D" id="3.40.390.30">
    <property type="entry name" value="Metalloproteases ('zincins'), catalytic domain"/>
    <property type="match status" value="1"/>
</dbReference>
<gene>
    <name evidence="9 10" type="primary">ybeY</name>
    <name evidence="10" type="ORF">OMP38_22015</name>
</gene>
<dbReference type="GO" id="GO:0004521">
    <property type="term" value="F:RNA endonuclease activity"/>
    <property type="evidence" value="ECO:0007669"/>
    <property type="project" value="UniProtKB-UniRule"/>
</dbReference>
<evidence type="ECO:0000256" key="6">
    <source>
        <dbReference type="ARBA" id="ARBA00022759"/>
    </source>
</evidence>
<dbReference type="AlphaFoldDB" id="A0A9X4KKS1"/>
<comment type="cofactor">
    <cofactor evidence="9">
        <name>Zn(2+)</name>
        <dbReference type="ChEBI" id="CHEBI:29105"/>
    </cofactor>
    <text evidence="9">Binds 1 zinc ion.</text>
</comment>
<reference evidence="10 11" key="1">
    <citation type="submission" date="2022-10" db="EMBL/GenBank/DDBJ databases">
        <title>Comparative genomic analysis of Cohnella hashimotonis sp. nov., isolated from the International Space Station.</title>
        <authorList>
            <person name="Simpson A."/>
            <person name="Venkateswaran K."/>
        </authorList>
    </citation>
    <scope>NUCLEOTIDE SEQUENCE [LARGE SCALE GENOMIC DNA]</scope>
    <source>
        <strain evidence="10 11">DSM 18997</strain>
    </source>
</reference>
<evidence type="ECO:0000256" key="4">
    <source>
        <dbReference type="ARBA" id="ARBA00022722"/>
    </source>
</evidence>
<dbReference type="InterPro" id="IPR023091">
    <property type="entry name" value="MetalPrtase_cat_dom_sf_prd"/>
</dbReference>
<organism evidence="10 11">
    <name type="scientific">Cohnella ginsengisoli</name>
    <dbReference type="NCBI Taxonomy" id="425004"/>
    <lineage>
        <taxon>Bacteria</taxon>
        <taxon>Bacillati</taxon>
        <taxon>Bacillota</taxon>
        <taxon>Bacilli</taxon>
        <taxon>Bacillales</taxon>
        <taxon>Paenibacillaceae</taxon>
        <taxon>Cohnella</taxon>
    </lineage>
</organism>
<dbReference type="EC" id="3.1.-.-" evidence="9"/>
<protein>
    <recommendedName>
        <fullName evidence="9">Endoribonuclease YbeY</fullName>
        <ecNumber evidence="9">3.1.-.-</ecNumber>
    </recommendedName>
</protein>
<dbReference type="GO" id="GO:0005737">
    <property type="term" value="C:cytoplasm"/>
    <property type="evidence" value="ECO:0007669"/>
    <property type="project" value="UniProtKB-SubCell"/>
</dbReference>
<accession>A0A9X4KKS1</accession>
<dbReference type="EMBL" id="JAPDHZ010000004">
    <property type="protein sequence ID" value="MDG0793224.1"/>
    <property type="molecule type" value="Genomic_DNA"/>
</dbReference>
<proteinExistence type="inferred from homology"/>
<comment type="subcellular location">
    <subcellularLocation>
        <location evidence="9">Cytoplasm</location>
    </subcellularLocation>
</comment>
<evidence type="ECO:0000256" key="7">
    <source>
        <dbReference type="ARBA" id="ARBA00022801"/>
    </source>
</evidence>
<keyword evidence="5 9" id="KW-0479">Metal-binding</keyword>
<evidence type="ECO:0000256" key="9">
    <source>
        <dbReference type="HAMAP-Rule" id="MF_00009"/>
    </source>
</evidence>
<comment type="function">
    <text evidence="9">Single strand-specific metallo-endoribonuclease involved in late-stage 70S ribosome quality control and in maturation of the 3' terminus of the 16S rRNA.</text>
</comment>
<keyword evidence="9" id="KW-0963">Cytoplasm</keyword>
<dbReference type="PANTHER" id="PTHR46986">
    <property type="entry name" value="ENDORIBONUCLEASE YBEY, CHLOROPLASTIC"/>
    <property type="match status" value="1"/>
</dbReference>
<evidence type="ECO:0000313" key="10">
    <source>
        <dbReference type="EMBL" id="MDG0793224.1"/>
    </source>
</evidence>
<keyword evidence="6 9" id="KW-0255">Endonuclease</keyword>
<dbReference type="Proteomes" id="UP001153387">
    <property type="component" value="Unassembled WGS sequence"/>
</dbReference>
<dbReference type="GO" id="GO:0008270">
    <property type="term" value="F:zinc ion binding"/>
    <property type="evidence" value="ECO:0007669"/>
    <property type="project" value="UniProtKB-UniRule"/>
</dbReference>
<keyword evidence="7 9" id="KW-0378">Hydrolase</keyword>
<dbReference type="PROSITE" id="PS01306">
    <property type="entry name" value="UPF0054"/>
    <property type="match status" value="1"/>
</dbReference>
<evidence type="ECO:0000256" key="5">
    <source>
        <dbReference type="ARBA" id="ARBA00022723"/>
    </source>
</evidence>
<evidence type="ECO:0000256" key="8">
    <source>
        <dbReference type="ARBA" id="ARBA00022833"/>
    </source>
</evidence>
<dbReference type="GO" id="GO:0004222">
    <property type="term" value="F:metalloendopeptidase activity"/>
    <property type="evidence" value="ECO:0007669"/>
    <property type="project" value="InterPro"/>
</dbReference>
<dbReference type="RefSeq" id="WP_277567035.1">
    <property type="nucleotide sequence ID" value="NZ_JAPDHZ010000004.1"/>
</dbReference>
<feature type="binding site" evidence="9">
    <location>
        <position position="159"/>
    </location>
    <ligand>
        <name>Zn(2+)</name>
        <dbReference type="ChEBI" id="CHEBI:29105"/>
        <note>catalytic</note>
    </ligand>
</feature>
<dbReference type="HAMAP" id="MF_00009">
    <property type="entry name" value="Endoribonucl_YbeY"/>
    <property type="match status" value="1"/>
</dbReference>
<dbReference type="InterPro" id="IPR002036">
    <property type="entry name" value="YbeY"/>
</dbReference>
<keyword evidence="3 9" id="KW-0698">rRNA processing</keyword>
<dbReference type="InterPro" id="IPR020549">
    <property type="entry name" value="YbeY_CS"/>
</dbReference>
<dbReference type="SUPFAM" id="SSF55486">
    <property type="entry name" value="Metalloproteases ('zincins'), catalytic domain"/>
    <property type="match status" value="1"/>
</dbReference>
<dbReference type="PANTHER" id="PTHR46986:SF1">
    <property type="entry name" value="ENDORIBONUCLEASE YBEY, CHLOROPLASTIC"/>
    <property type="match status" value="1"/>
</dbReference>
<name>A0A9X4KKS1_9BACL</name>
<keyword evidence="11" id="KW-1185">Reference proteome</keyword>
<comment type="similarity">
    <text evidence="1 9">Belongs to the endoribonuclease YbeY family.</text>
</comment>